<evidence type="ECO:0000313" key="2">
    <source>
        <dbReference type="EnsemblMetazoa" id="PHUM551870-PA"/>
    </source>
</evidence>
<dbReference type="Proteomes" id="UP000009046">
    <property type="component" value="Unassembled WGS sequence"/>
</dbReference>
<proteinExistence type="predicted"/>
<protein>
    <submittedName>
        <fullName evidence="1 2">Uncharacterized protein</fullName>
    </submittedName>
</protein>
<accession>E0W0G1</accession>
<evidence type="ECO:0000313" key="3">
    <source>
        <dbReference type="Proteomes" id="UP000009046"/>
    </source>
</evidence>
<dbReference type="EnsemblMetazoa" id="PHUM551870-RA">
    <property type="protein sequence ID" value="PHUM551870-PA"/>
    <property type="gene ID" value="PHUM551870"/>
</dbReference>
<dbReference type="EMBL" id="DS235858">
    <property type="protein sequence ID" value="EEB19117.1"/>
    <property type="molecule type" value="Genomic_DNA"/>
</dbReference>
<name>E0W0G1_PEDHC</name>
<dbReference type="EMBL" id="AAZO01006709">
    <property type="status" value="NOT_ANNOTATED_CDS"/>
    <property type="molecule type" value="Genomic_DNA"/>
</dbReference>
<dbReference type="KEGG" id="phu:Phum_PHUM551870"/>
<organism>
    <name type="scientific">Pediculus humanus subsp. corporis</name>
    <name type="common">Body louse</name>
    <dbReference type="NCBI Taxonomy" id="121224"/>
    <lineage>
        <taxon>Eukaryota</taxon>
        <taxon>Metazoa</taxon>
        <taxon>Ecdysozoa</taxon>
        <taxon>Arthropoda</taxon>
        <taxon>Hexapoda</taxon>
        <taxon>Insecta</taxon>
        <taxon>Pterygota</taxon>
        <taxon>Neoptera</taxon>
        <taxon>Paraneoptera</taxon>
        <taxon>Psocodea</taxon>
        <taxon>Troctomorpha</taxon>
        <taxon>Phthiraptera</taxon>
        <taxon>Anoplura</taxon>
        <taxon>Pediculidae</taxon>
        <taxon>Pediculus</taxon>
    </lineage>
</organism>
<reference evidence="1" key="1">
    <citation type="submission" date="2007-04" db="EMBL/GenBank/DDBJ databases">
        <title>Annotation of Pediculus humanus corporis strain USDA.</title>
        <authorList>
            <person name="Kirkness E."/>
            <person name="Hannick L."/>
            <person name="Hass B."/>
            <person name="Bruggner R."/>
            <person name="Lawson D."/>
            <person name="Bidwell S."/>
            <person name="Joardar V."/>
            <person name="Caler E."/>
            <person name="Walenz B."/>
            <person name="Inman J."/>
            <person name="Schobel S."/>
            <person name="Galinsky K."/>
            <person name="Amedeo P."/>
            <person name="Strausberg R."/>
        </authorList>
    </citation>
    <scope>NUCLEOTIDE SEQUENCE</scope>
    <source>
        <strain evidence="1">USDA</strain>
    </source>
</reference>
<dbReference type="InParanoid" id="E0W0G1"/>
<gene>
    <name evidence="2" type="primary">8234636</name>
    <name evidence="1" type="ORF">Phum_PHUM551870</name>
</gene>
<dbReference type="AlphaFoldDB" id="E0W0G1"/>
<dbReference type="VEuPathDB" id="VectorBase:PHUM551870"/>
<reference evidence="1" key="2">
    <citation type="submission" date="2007-04" db="EMBL/GenBank/DDBJ databases">
        <title>The genome of the human body louse.</title>
        <authorList>
            <consortium name="The Human Body Louse Genome Consortium"/>
            <person name="Kirkness E."/>
            <person name="Walenz B."/>
            <person name="Hass B."/>
            <person name="Bruggner R."/>
            <person name="Strausberg R."/>
        </authorList>
    </citation>
    <scope>NUCLEOTIDE SEQUENCE</scope>
    <source>
        <strain evidence="1">USDA</strain>
    </source>
</reference>
<reference evidence="2" key="3">
    <citation type="submission" date="2021-02" db="UniProtKB">
        <authorList>
            <consortium name="EnsemblMetazoa"/>
        </authorList>
    </citation>
    <scope>IDENTIFICATION</scope>
    <source>
        <strain evidence="2">USDA</strain>
    </source>
</reference>
<dbReference type="HOGENOM" id="CLU_2778927_0_0_1"/>
<evidence type="ECO:0000313" key="1">
    <source>
        <dbReference type="EMBL" id="EEB19117.1"/>
    </source>
</evidence>
<sequence length="69" mass="7943">MADIVSPMVSASFVRQGNETARIEFHTHTKKQTHGLYSNMTRIFGEEKKVEIIDMDDGHIKRPRTLLTQ</sequence>
<dbReference type="CTD" id="8234636"/>
<keyword evidence="3" id="KW-1185">Reference proteome</keyword>
<dbReference type="GeneID" id="8234636"/>
<dbReference type="RefSeq" id="XP_002431855.1">
    <property type="nucleotide sequence ID" value="XM_002431810.1"/>
</dbReference>